<gene>
    <name evidence="1" type="ORF">K452DRAFT_299172</name>
</gene>
<dbReference type="RefSeq" id="XP_033396847.1">
    <property type="nucleotide sequence ID" value="XM_033542198.1"/>
</dbReference>
<protein>
    <submittedName>
        <fullName evidence="1">Uncharacterized protein</fullName>
    </submittedName>
</protein>
<dbReference type="EMBL" id="ML995488">
    <property type="protein sequence ID" value="KAF2141134.1"/>
    <property type="molecule type" value="Genomic_DNA"/>
</dbReference>
<evidence type="ECO:0000313" key="2">
    <source>
        <dbReference type="Proteomes" id="UP000799438"/>
    </source>
</evidence>
<reference evidence="1" key="1">
    <citation type="journal article" date="2020" name="Stud. Mycol.">
        <title>101 Dothideomycetes genomes: a test case for predicting lifestyles and emergence of pathogens.</title>
        <authorList>
            <person name="Haridas S."/>
            <person name="Albert R."/>
            <person name="Binder M."/>
            <person name="Bloem J."/>
            <person name="Labutti K."/>
            <person name="Salamov A."/>
            <person name="Andreopoulos B."/>
            <person name="Baker S."/>
            <person name="Barry K."/>
            <person name="Bills G."/>
            <person name="Bluhm B."/>
            <person name="Cannon C."/>
            <person name="Castanera R."/>
            <person name="Culley D."/>
            <person name="Daum C."/>
            <person name="Ezra D."/>
            <person name="Gonzalez J."/>
            <person name="Henrissat B."/>
            <person name="Kuo A."/>
            <person name="Liang C."/>
            <person name="Lipzen A."/>
            <person name="Lutzoni F."/>
            <person name="Magnuson J."/>
            <person name="Mondo S."/>
            <person name="Nolan M."/>
            <person name="Ohm R."/>
            <person name="Pangilinan J."/>
            <person name="Park H.-J."/>
            <person name="Ramirez L."/>
            <person name="Alfaro M."/>
            <person name="Sun H."/>
            <person name="Tritt A."/>
            <person name="Yoshinaga Y."/>
            <person name="Zwiers L.-H."/>
            <person name="Turgeon B."/>
            <person name="Goodwin S."/>
            <person name="Spatafora J."/>
            <person name="Crous P."/>
            <person name="Grigoriev I."/>
        </authorList>
    </citation>
    <scope>NUCLEOTIDE SEQUENCE</scope>
    <source>
        <strain evidence="1">CBS 121167</strain>
    </source>
</reference>
<proteinExistence type="predicted"/>
<keyword evidence="2" id="KW-1185">Reference proteome</keyword>
<sequence length="193" mass="21318">MFKELVLTSQLVLDNTEDLDMVAPNDLDPALPPRLYTSLGVLSFTAETVPIQAFKYRAHTIMGVEVLPPSTVEEAQWEHGLDCDRFADWGPINLAEWDDGAGRGIIRGMTLDTVKNGTAMEIVALSSFTSKGEADILYHYHGRNADASYSLPIINCLVIQWHEDGMAERVGFAQIGSTAWEEAKPARKAVLLR</sequence>
<name>A0A6A6BD39_9PEZI</name>
<evidence type="ECO:0000313" key="1">
    <source>
        <dbReference type="EMBL" id="KAF2141134.1"/>
    </source>
</evidence>
<dbReference type="GeneID" id="54299695"/>
<dbReference type="AlphaFoldDB" id="A0A6A6BD39"/>
<accession>A0A6A6BD39</accession>
<dbReference type="Proteomes" id="UP000799438">
    <property type="component" value="Unassembled WGS sequence"/>
</dbReference>
<organism evidence="1 2">
    <name type="scientific">Aplosporella prunicola CBS 121167</name>
    <dbReference type="NCBI Taxonomy" id="1176127"/>
    <lineage>
        <taxon>Eukaryota</taxon>
        <taxon>Fungi</taxon>
        <taxon>Dikarya</taxon>
        <taxon>Ascomycota</taxon>
        <taxon>Pezizomycotina</taxon>
        <taxon>Dothideomycetes</taxon>
        <taxon>Dothideomycetes incertae sedis</taxon>
        <taxon>Botryosphaeriales</taxon>
        <taxon>Aplosporellaceae</taxon>
        <taxon>Aplosporella</taxon>
    </lineage>
</organism>